<dbReference type="Proteomes" id="UP000371977">
    <property type="component" value="Unassembled WGS sequence"/>
</dbReference>
<protein>
    <submittedName>
        <fullName evidence="2">XRE family transcriptional regulator</fullName>
    </submittedName>
</protein>
<dbReference type="PROSITE" id="PS50943">
    <property type="entry name" value="HTH_CROC1"/>
    <property type="match status" value="1"/>
</dbReference>
<accession>A0A6C2CBS5</accession>
<dbReference type="SMART" id="SM00530">
    <property type="entry name" value="HTH_XRE"/>
    <property type="match status" value="1"/>
</dbReference>
<feature type="domain" description="HTH cro/C1-type" evidence="1">
    <location>
        <begin position="6"/>
        <end position="59"/>
    </location>
</feature>
<reference evidence="2 3" key="1">
    <citation type="submission" date="2019-01" db="EMBL/GenBank/DDBJ databases">
        <title>Weissella sp. nov., a novel lactic acid bacterium isolated from animal feces.</title>
        <authorList>
            <person name="Wang L.-T."/>
        </authorList>
    </citation>
    <scope>NUCLEOTIDE SEQUENCE [LARGE SCALE GENOMIC DNA]</scope>
    <source>
        <strain evidence="2 3">8H-2</strain>
    </source>
</reference>
<dbReference type="CDD" id="cd00093">
    <property type="entry name" value="HTH_XRE"/>
    <property type="match status" value="1"/>
</dbReference>
<dbReference type="SUPFAM" id="SSF47413">
    <property type="entry name" value="lambda repressor-like DNA-binding domains"/>
    <property type="match status" value="1"/>
</dbReference>
<dbReference type="Pfam" id="PF01381">
    <property type="entry name" value="HTH_3"/>
    <property type="match status" value="1"/>
</dbReference>
<organism evidence="2 3">
    <name type="scientific">Weissella muntiaci</name>
    <dbReference type="NCBI Taxonomy" id="2508881"/>
    <lineage>
        <taxon>Bacteria</taxon>
        <taxon>Bacillati</taxon>
        <taxon>Bacillota</taxon>
        <taxon>Bacilli</taxon>
        <taxon>Lactobacillales</taxon>
        <taxon>Lactobacillaceae</taxon>
        <taxon>Weissella</taxon>
    </lineage>
</organism>
<name>A0A6C2CBS5_9LACO</name>
<gene>
    <name evidence="2" type="ORF">ESZ50_00880</name>
</gene>
<dbReference type="InterPro" id="IPR011990">
    <property type="entry name" value="TPR-like_helical_dom_sf"/>
</dbReference>
<evidence type="ECO:0000313" key="3">
    <source>
        <dbReference type="Proteomes" id="UP000371977"/>
    </source>
</evidence>
<dbReference type="AlphaFoldDB" id="A0A6C2CBS5"/>
<dbReference type="Gene3D" id="1.25.40.10">
    <property type="entry name" value="Tetratricopeptide repeat domain"/>
    <property type="match status" value="1"/>
</dbReference>
<dbReference type="GO" id="GO:0003677">
    <property type="term" value="F:DNA binding"/>
    <property type="evidence" value="ECO:0007669"/>
    <property type="project" value="InterPro"/>
</dbReference>
<keyword evidence="3" id="KW-1185">Reference proteome</keyword>
<sequence length="287" mass="32690">MNIQRFIDARLAAGLTQEELAQGIATQATLSRFESGGKIPSIKILTKLVNRLDISLADLFAVEETSAERVIRTKLAAAEYNLIISEYVAADEILHELDTMAIDQIDLRDWYVFVRSYVDILSEQNIERAILRLNAIVIDAAEHAEIYLYLAYTGLGMAYARQNNVAQAEQYFERSFENVMSLQNEHARTVWRKLSILFYTAEFFSAHDIETSDLLLKALVDLVSDQHVTYYLARAVYLQAQNAIKRNASDDLIHELLRDAYAFSKINRNTVELEAIEKLLASKQFKA</sequence>
<dbReference type="RefSeq" id="WP_148621711.1">
    <property type="nucleotide sequence ID" value="NZ_SDGZ01000004.1"/>
</dbReference>
<dbReference type="InterPro" id="IPR010982">
    <property type="entry name" value="Lambda_DNA-bd_dom_sf"/>
</dbReference>
<evidence type="ECO:0000259" key="1">
    <source>
        <dbReference type="PROSITE" id="PS50943"/>
    </source>
</evidence>
<dbReference type="InterPro" id="IPR001387">
    <property type="entry name" value="Cro/C1-type_HTH"/>
</dbReference>
<dbReference type="EMBL" id="SDGZ01000004">
    <property type="protein sequence ID" value="TYC50803.1"/>
    <property type="molecule type" value="Genomic_DNA"/>
</dbReference>
<proteinExistence type="predicted"/>
<evidence type="ECO:0000313" key="2">
    <source>
        <dbReference type="EMBL" id="TYC50803.1"/>
    </source>
</evidence>
<comment type="caution">
    <text evidence="2">The sequence shown here is derived from an EMBL/GenBank/DDBJ whole genome shotgun (WGS) entry which is preliminary data.</text>
</comment>
<dbReference type="OrthoDB" id="1150409at2"/>